<name>A0A8S9ZFD9_9BILA</name>
<organism evidence="2 3">
    <name type="scientific">Meloidogyne graminicola</name>
    <dbReference type="NCBI Taxonomy" id="189291"/>
    <lineage>
        <taxon>Eukaryota</taxon>
        <taxon>Metazoa</taxon>
        <taxon>Ecdysozoa</taxon>
        <taxon>Nematoda</taxon>
        <taxon>Chromadorea</taxon>
        <taxon>Rhabditida</taxon>
        <taxon>Tylenchina</taxon>
        <taxon>Tylenchomorpha</taxon>
        <taxon>Tylenchoidea</taxon>
        <taxon>Meloidogynidae</taxon>
        <taxon>Meloidogyninae</taxon>
        <taxon>Meloidogyne</taxon>
    </lineage>
</organism>
<accession>A0A8S9ZFD9</accession>
<reference evidence="2" key="1">
    <citation type="journal article" date="2020" name="Ecol. Evol.">
        <title>Genome structure and content of the rice root-knot nematode (Meloidogyne graminicola).</title>
        <authorList>
            <person name="Phan N.T."/>
            <person name="Danchin E.G.J."/>
            <person name="Klopp C."/>
            <person name="Perfus-Barbeoch L."/>
            <person name="Kozlowski D.K."/>
            <person name="Koutsovoulos G.D."/>
            <person name="Lopez-Roques C."/>
            <person name="Bouchez O."/>
            <person name="Zahm M."/>
            <person name="Besnard G."/>
            <person name="Bellafiore S."/>
        </authorList>
    </citation>
    <scope>NUCLEOTIDE SEQUENCE</scope>
    <source>
        <strain evidence="2">VN-18</strain>
    </source>
</reference>
<feature type="chain" id="PRO_5035936195" evidence="1">
    <location>
        <begin position="21"/>
        <end position="108"/>
    </location>
</feature>
<comment type="caution">
    <text evidence="2">The sequence shown here is derived from an EMBL/GenBank/DDBJ whole genome shotgun (WGS) entry which is preliminary data.</text>
</comment>
<feature type="signal peptide" evidence="1">
    <location>
        <begin position="1"/>
        <end position="20"/>
    </location>
</feature>
<dbReference type="EMBL" id="JABEBT010000115">
    <property type="protein sequence ID" value="KAF7631209.1"/>
    <property type="molecule type" value="Genomic_DNA"/>
</dbReference>
<feature type="non-terminal residue" evidence="2">
    <location>
        <position position="108"/>
    </location>
</feature>
<dbReference type="Proteomes" id="UP000605970">
    <property type="component" value="Unassembled WGS sequence"/>
</dbReference>
<dbReference type="AlphaFoldDB" id="A0A8S9ZFD9"/>
<gene>
    <name evidence="2" type="ORF">Mgra_00008584</name>
</gene>
<evidence type="ECO:0000256" key="1">
    <source>
        <dbReference type="SAM" id="SignalP"/>
    </source>
</evidence>
<keyword evidence="1" id="KW-0732">Signal</keyword>
<keyword evidence="3" id="KW-1185">Reference proteome</keyword>
<evidence type="ECO:0000313" key="2">
    <source>
        <dbReference type="EMBL" id="KAF7631209.1"/>
    </source>
</evidence>
<evidence type="ECO:0000313" key="3">
    <source>
        <dbReference type="Proteomes" id="UP000605970"/>
    </source>
</evidence>
<proteinExistence type="predicted"/>
<sequence>MKTYIYLFILLCLLIELGICVKSKTKLEKQAGTSDASFIGVTEKDLTQKYIDSLCKHDDKWKNKIRQIAAFLLDKKLTDKKSKIENQLESLLKLSKKQTKHKTLFEIF</sequence>
<protein>
    <submittedName>
        <fullName evidence="2">Uncharacterized protein</fullName>
    </submittedName>
</protein>